<gene>
    <name evidence="1" type="ORF">SUBVAR_04385</name>
</gene>
<sequence length="480" mass="54947">MSSKDADFDNKIYTGILEYAGDDYQFVFSSGKLKLIPASKEKRAEMWKFGKKEIAKGVYTSDEPPRMEEDILVGRCHESNEQIVFLPQKGAYISKTNTVLIIKLTAYIVCKRERNSIDRISFNGPEINCIHPTNQAIECTFDIESFINNGTFAVTTKDFECTTTKRQPFVVDGKKVSVCFGISRTMGAKIWEPPMTLSSNMMFEFDATDDYRFILRLWYIAKQFIQFLCYRKNVEFNKVELAAPYQDGKHENFAELYVLDGGEKADIQGLKDGQYIKQVYISGHEGQILADIADDKLYLRHLPDSLESSKHIDAARFVMITAAFEWEFDRLFPDGIEKSQQRIDAEHEVSQKLNELIDMSSGKTKKIYKSLLRCIEFSPSLANKIEKIGSDMGALLEPFGQPLYSLNKEQLNYADMGKRIGDQRNHFAHGDLDEDFIGLSLLDLIFLQRIIYAMQLKSSGIENQEIQRAINDLFRCGLVF</sequence>
<organism evidence="1 2">
    <name type="scientific">Subdoligranulum variabile DSM 15176</name>
    <dbReference type="NCBI Taxonomy" id="411471"/>
    <lineage>
        <taxon>Bacteria</taxon>
        <taxon>Bacillati</taxon>
        <taxon>Bacillota</taxon>
        <taxon>Clostridia</taxon>
        <taxon>Eubacteriales</taxon>
        <taxon>Oscillospiraceae</taxon>
        <taxon>Subdoligranulum</taxon>
    </lineage>
</organism>
<dbReference type="OrthoDB" id="2085817at2"/>
<proteinExistence type="predicted"/>
<dbReference type="eggNOG" id="ENOG5030J1R">
    <property type="taxonomic scope" value="Bacteria"/>
</dbReference>
<dbReference type="HOGENOM" id="CLU_037748_0_0_9"/>
<dbReference type="EMBL" id="ACBY02000013">
    <property type="protein sequence ID" value="EFB77225.1"/>
    <property type="molecule type" value="Genomic_DNA"/>
</dbReference>
<dbReference type="Proteomes" id="UP000003438">
    <property type="component" value="Unassembled WGS sequence"/>
</dbReference>
<dbReference type="RefSeq" id="WP_007045824.1">
    <property type="nucleotide sequence ID" value="NZ_GG704769.1"/>
</dbReference>
<name>D1PJ65_9FIRM</name>
<evidence type="ECO:0000313" key="1">
    <source>
        <dbReference type="EMBL" id="EFB77225.1"/>
    </source>
</evidence>
<protein>
    <recommendedName>
        <fullName evidence="3">ApeA N-terminal domain-containing protein</fullName>
    </recommendedName>
</protein>
<accession>D1PJ65</accession>
<dbReference type="AlphaFoldDB" id="D1PJ65"/>
<reference evidence="1" key="1">
    <citation type="submission" date="2009-12" db="EMBL/GenBank/DDBJ databases">
        <authorList>
            <person name="Weinstock G."/>
            <person name="Sodergren E."/>
            <person name="Clifton S."/>
            <person name="Fulton L."/>
            <person name="Fulton B."/>
            <person name="Courtney L."/>
            <person name="Fronick C."/>
            <person name="Harrison M."/>
            <person name="Strong C."/>
            <person name="Farmer C."/>
            <person name="Delahaunty K."/>
            <person name="Markovic C."/>
            <person name="Hall O."/>
            <person name="Minx P."/>
            <person name="Tomlinson C."/>
            <person name="Mitreva M."/>
            <person name="Nelson J."/>
            <person name="Hou S."/>
            <person name="Wollam A."/>
            <person name="Pepin K.H."/>
            <person name="Johnson M."/>
            <person name="Bhonagiri V."/>
            <person name="Nash W.E."/>
            <person name="Warren W."/>
            <person name="Chinwalla A."/>
            <person name="Mardis E.R."/>
            <person name="Wilson R.K."/>
        </authorList>
    </citation>
    <scope>NUCLEOTIDE SEQUENCE [LARGE SCALE GENOMIC DNA]</scope>
    <source>
        <strain evidence="1">DSM 15176</strain>
    </source>
</reference>
<keyword evidence="2" id="KW-1185">Reference proteome</keyword>
<evidence type="ECO:0000313" key="2">
    <source>
        <dbReference type="Proteomes" id="UP000003438"/>
    </source>
</evidence>
<dbReference type="STRING" id="411471.SUBVAR_04385"/>
<comment type="caution">
    <text evidence="1">The sequence shown here is derived from an EMBL/GenBank/DDBJ whole genome shotgun (WGS) entry which is preliminary data.</text>
</comment>
<evidence type="ECO:0008006" key="3">
    <source>
        <dbReference type="Google" id="ProtNLM"/>
    </source>
</evidence>